<dbReference type="InterPro" id="IPR001223">
    <property type="entry name" value="Glyco_hydro18_cat"/>
</dbReference>
<sequence>MDGRTPPSLFRETTNLKSLKPGIEVWVSVGGWTFSDNGGSHATPARRDRAGSLQAADLCQQSAALFEEYAFDGFDLDWEYPRAPDRGGKPDDRRILKLGISFTIPPSYWYLRWFKVPELLQYSDFTSLMSYDLHGLWDKENLIGNVINPHTNLTEIKRAVELLWRVGVPPSKIALGFGFYGRSFRLADPSCTTPGVCQFSGDPDKGPRTDTSGYLSYYEIQDLIGPPSSASSAARRDIGNNVTLETRQSGVGFAGSLIWASDLDDNLIQAHQGLVGRAVPDNDAARRKGVGSSRAASDMNKGLNEACRRLDGVCGNVNSQDSLVQNCRQEGMELVGWDAMGCGKDLGTPICCEKDSIPHSCAWRGGQSSGLWLHCNGQCNNGEVQLFGSSNGGFPGAENSNLRKCTRGIKSFCCTQNDYEGLVRGCAWHKW</sequence>
<evidence type="ECO:0000256" key="6">
    <source>
        <dbReference type="ARBA" id="ARBA00022669"/>
    </source>
</evidence>
<comment type="subcellular location">
    <subcellularLocation>
        <location evidence="2">Secreted</location>
    </subcellularLocation>
</comment>
<keyword evidence="5" id="KW-0964">Secreted</keyword>
<dbReference type="InterPro" id="IPR011583">
    <property type="entry name" value="Chitinase_II/V-like_cat"/>
</dbReference>
<dbReference type="InterPro" id="IPR053214">
    <property type="entry name" value="LysM12-like"/>
</dbReference>
<dbReference type="GO" id="GO:0000272">
    <property type="term" value="P:polysaccharide catabolic process"/>
    <property type="evidence" value="ECO:0007669"/>
    <property type="project" value="UniProtKB-KW"/>
</dbReference>
<dbReference type="PANTHER" id="PTHR47700:SF2">
    <property type="entry name" value="CHITINASE"/>
    <property type="match status" value="1"/>
</dbReference>
<dbReference type="SMART" id="SM00636">
    <property type="entry name" value="Glyco_18"/>
    <property type="match status" value="1"/>
</dbReference>
<keyword evidence="16" id="KW-1185">Reference proteome</keyword>
<comment type="catalytic activity">
    <reaction evidence="1">
        <text>Random endo-hydrolysis of N-acetyl-beta-D-glucosaminide (1-&gt;4)-beta-linkages in chitin and chitodextrins.</text>
        <dbReference type="EC" id="3.2.1.14"/>
    </reaction>
</comment>
<keyword evidence="10" id="KW-0119">Carbohydrate metabolism</keyword>
<evidence type="ECO:0000256" key="7">
    <source>
        <dbReference type="ARBA" id="ARBA00022801"/>
    </source>
</evidence>
<keyword evidence="8" id="KW-0146">Chitin degradation</keyword>
<dbReference type="AlphaFoldDB" id="A0AAN6PBU3"/>
<keyword evidence="6" id="KW-0147">Chitin-binding</keyword>
<keyword evidence="9" id="KW-0843">Virulence</keyword>
<evidence type="ECO:0000256" key="9">
    <source>
        <dbReference type="ARBA" id="ARBA00023026"/>
    </source>
</evidence>
<evidence type="ECO:0000259" key="14">
    <source>
        <dbReference type="PROSITE" id="PS51910"/>
    </source>
</evidence>
<dbReference type="GO" id="GO:0006032">
    <property type="term" value="P:chitin catabolic process"/>
    <property type="evidence" value="ECO:0007669"/>
    <property type="project" value="UniProtKB-KW"/>
</dbReference>
<evidence type="ECO:0000256" key="10">
    <source>
        <dbReference type="ARBA" id="ARBA00023277"/>
    </source>
</evidence>
<evidence type="ECO:0000256" key="8">
    <source>
        <dbReference type="ARBA" id="ARBA00023024"/>
    </source>
</evidence>
<feature type="domain" description="GH18" evidence="14">
    <location>
        <begin position="1"/>
        <end position="278"/>
    </location>
</feature>
<evidence type="ECO:0000256" key="3">
    <source>
        <dbReference type="ARBA" id="ARBA00008682"/>
    </source>
</evidence>
<comment type="caution">
    <text evidence="15">The sequence shown here is derived from an EMBL/GenBank/DDBJ whole genome shotgun (WGS) entry which is preliminary data.</text>
</comment>
<dbReference type="InterPro" id="IPR017853">
    <property type="entry name" value="GH"/>
</dbReference>
<dbReference type="InterPro" id="IPR029070">
    <property type="entry name" value="Chitinase_insertion_sf"/>
</dbReference>
<evidence type="ECO:0000256" key="5">
    <source>
        <dbReference type="ARBA" id="ARBA00022525"/>
    </source>
</evidence>
<evidence type="ECO:0000256" key="4">
    <source>
        <dbReference type="ARBA" id="ARBA00012729"/>
    </source>
</evidence>
<dbReference type="Gene3D" id="3.10.50.10">
    <property type="match status" value="1"/>
</dbReference>
<dbReference type="GO" id="GO:0008843">
    <property type="term" value="F:endochitinase activity"/>
    <property type="evidence" value="ECO:0007669"/>
    <property type="project" value="UniProtKB-EC"/>
</dbReference>
<dbReference type="GO" id="GO:0005576">
    <property type="term" value="C:extracellular region"/>
    <property type="evidence" value="ECO:0007669"/>
    <property type="project" value="UniProtKB-SubCell"/>
</dbReference>
<comment type="similarity">
    <text evidence="3">Belongs to the glycosyl hydrolase 18 family. Chitinase class V subfamily.</text>
</comment>
<organism evidence="15 16">
    <name type="scientific">Parachaetomium inaequale</name>
    <dbReference type="NCBI Taxonomy" id="2588326"/>
    <lineage>
        <taxon>Eukaryota</taxon>
        <taxon>Fungi</taxon>
        <taxon>Dikarya</taxon>
        <taxon>Ascomycota</taxon>
        <taxon>Pezizomycotina</taxon>
        <taxon>Sordariomycetes</taxon>
        <taxon>Sordariomycetidae</taxon>
        <taxon>Sordariales</taxon>
        <taxon>Chaetomiaceae</taxon>
        <taxon>Parachaetomium</taxon>
    </lineage>
</organism>
<keyword evidence="11 13" id="KW-0326">Glycosidase</keyword>
<dbReference type="Pfam" id="PF00704">
    <property type="entry name" value="Glyco_hydro_18"/>
    <property type="match status" value="1"/>
</dbReference>
<accession>A0AAN6PBU3</accession>
<name>A0AAN6PBU3_9PEZI</name>
<evidence type="ECO:0000256" key="11">
    <source>
        <dbReference type="ARBA" id="ARBA00023295"/>
    </source>
</evidence>
<keyword evidence="7 13" id="KW-0378">Hydrolase</keyword>
<dbReference type="PANTHER" id="PTHR47700">
    <property type="entry name" value="V CHITINASE, PUTATIVE (AFU_ORTHOLOGUE AFUA_6G13720)-RELATED"/>
    <property type="match status" value="1"/>
</dbReference>
<evidence type="ECO:0000256" key="12">
    <source>
        <dbReference type="ARBA" id="ARBA00023326"/>
    </source>
</evidence>
<dbReference type="SUPFAM" id="SSF51445">
    <property type="entry name" value="(Trans)glycosidases"/>
    <property type="match status" value="1"/>
</dbReference>
<dbReference type="InterPro" id="IPR001579">
    <property type="entry name" value="Glyco_hydro_18_chit_AS"/>
</dbReference>
<evidence type="ECO:0000256" key="1">
    <source>
        <dbReference type="ARBA" id="ARBA00000822"/>
    </source>
</evidence>
<dbReference type="PROSITE" id="PS01095">
    <property type="entry name" value="GH18_1"/>
    <property type="match status" value="1"/>
</dbReference>
<evidence type="ECO:0000313" key="16">
    <source>
        <dbReference type="Proteomes" id="UP001303115"/>
    </source>
</evidence>
<protein>
    <recommendedName>
        <fullName evidence="4">chitinase</fullName>
        <ecNumber evidence="4">3.2.1.14</ecNumber>
    </recommendedName>
</protein>
<dbReference type="PROSITE" id="PS51910">
    <property type="entry name" value="GH18_2"/>
    <property type="match status" value="1"/>
</dbReference>
<gene>
    <name evidence="15" type="ORF">C8A01DRAFT_48264</name>
</gene>
<evidence type="ECO:0000256" key="2">
    <source>
        <dbReference type="ARBA" id="ARBA00004613"/>
    </source>
</evidence>
<dbReference type="EMBL" id="MU854440">
    <property type="protein sequence ID" value="KAK4038087.1"/>
    <property type="molecule type" value="Genomic_DNA"/>
</dbReference>
<proteinExistence type="inferred from homology"/>
<dbReference type="Gene3D" id="3.20.20.80">
    <property type="entry name" value="Glycosidases"/>
    <property type="match status" value="1"/>
</dbReference>
<reference evidence="16" key="1">
    <citation type="journal article" date="2023" name="Mol. Phylogenet. Evol.">
        <title>Genome-scale phylogeny and comparative genomics of the fungal order Sordariales.</title>
        <authorList>
            <person name="Hensen N."/>
            <person name="Bonometti L."/>
            <person name="Westerberg I."/>
            <person name="Brannstrom I.O."/>
            <person name="Guillou S."/>
            <person name="Cros-Aarteil S."/>
            <person name="Calhoun S."/>
            <person name="Haridas S."/>
            <person name="Kuo A."/>
            <person name="Mondo S."/>
            <person name="Pangilinan J."/>
            <person name="Riley R."/>
            <person name="LaButti K."/>
            <person name="Andreopoulos B."/>
            <person name="Lipzen A."/>
            <person name="Chen C."/>
            <person name="Yan M."/>
            <person name="Daum C."/>
            <person name="Ng V."/>
            <person name="Clum A."/>
            <person name="Steindorff A."/>
            <person name="Ohm R.A."/>
            <person name="Martin F."/>
            <person name="Silar P."/>
            <person name="Natvig D.O."/>
            <person name="Lalanne C."/>
            <person name="Gautier V."/>
            <person name="Ament-Velasquez S.L."/>
            <person name="Kruys A."/>
            <person name="Hutchinson M.I."/>
            <person name="Powell A.J."/>
            <person name="Barry K."/>
            <person name="Miller A.N."/>
            <person name="Grigoriev I.V."/>
            <person name="Debuchy R."/>
            <person name="Gladieux P."/>
            <person name="Hiltunen Thoren M."/>
            <person name="Johannesson H."/>
        </authorList>
    </citation>
    <scope>NUCLEOTIDE SEQUENCE [LARGE SCALE GENOMIC DNA]</scope>
    <source>
        <strain evidence="16">CBS 284.82</strain>
    </source>
</reference>
<evidence type="ECO:0000256" key="13">
    <source>
        <dbReference type="RuleBase" id="RU000489"/>
    </source>
</evidence>
<evidence type="ECO:0000313" key="15">
    <source>
        <dbReference type="EMBL" id="KAK4038087.1"/>
    </source>
</evidence>
<dbReference type="Proteomes" id="UP001303115">
    <property type="component" value="Unassembled WGS sequence"/>
</dbReference>
<dbReference type="GO" id="GO:0008061">
    <property type="term" value="F:chitin binding"/>
    <property type="evidence" value="ECO:0007669"/>
    <property type="project" value="UniProtKB-KW"/>
</dbReference>
<keyword evidence="12" id="KW-0624">Polysaccharide degradation</keyword>
<dbReference type="EC" id="3.2.1.14" evidence="4"/>
<dbReference type="SUPFAM" id="SSF54556">
    <property type="entry name" value="Chitinase insertion domain"/>
    <property type="match status" value="1"/>
</dbReference>